<dbReference type="HOGENOM" id="CLU_049873_2_0_4"/>
<dbReference type="GO" id="GO:0006313">
    <property type="term" value="P:DNA transposition"/>
    <property type="evidence" value="ECO:0007669"/>
    <property type="project" value="InterPro"/>
</dbReference>
<evidence type="ECO:0000256" key="5">
    <source>
        <dbReference type="ARBA" id="ARBA00023172"/>
    </source>
</evidence>
<accession>U6Q3W9</accession>
<dbReference type="GO" id="GO:0004803">
    <property type="term" value="F:transposase activity"/>
    <property type="evidence" value="ECO:0007669"/>
    <property type="project" value="InterPro"/>
</dbReference>
<evidence type="ECO:0000256" key="2">
    <source>
        <dbReference type="ARBA" id="ARBA00010075"/>
    </source>
</evidence>
<name>U6Q3W9_9NEIS</name>
<keyword evidence="9" id="KW-1185">Reference proteome</keyword>
<keyword evidence="4" id="KW-0238">DNA-binding</keyword>
<dbReference type="STRING" id="641147.HMPREF9021_02401"/>
<dbReference type="InterPro" id="IPR002559">
    <property type="entry name" value="Transposase_11"/>
</dbReference>
<evidence type="ECO:0000259" key="7">
    <source>
        <dbReference type="Pfam" id="PF05598"/>
    </source>
</evidence>
<comment type="function">
    <text evidence="1">Involved in the transposition of the insertion sequence IS5.</text>
</comment>
<evidence type="ECO:0000259" key="6">
    <source>
        <dbReference type="Pfam" id="PF01609"/>
    </source>
</evidence>
<evidence type="ECO:0000313" key="9">
    <source>
        <dbReference type="Proteomes" id="UP000017813"/>
    </source>
</evidence>
<comment type="caution">
    <text evidence="8">The sequence shown here is derived from an EMBL/GenBank/DDBJ whole genome shotgun (WGS) entry which is preliminary data.</text>
</comment>
<evidence type="ECO:0000313" key="8">
    <source>
        <dbReference type="EMBL" id="EJZ50231.1"/>
    </source>
</evidence>
<reference evidence="8 9" key="2">
    <citation type="submission" date="2011-10" db="EMBL/GenBank/DDBJ databases">
        <title>The Genome Sequence of Simonsiella muelleri ATCC 29453.</title>
        <authorList>
            <consortium name="The Broad Institute Genome Sequencing Platform"/>
            <consortium name="The Broad Institute Genome Sequencing Center for Infectious Disease"/>
            <person name="Earl A."/>
            <person name="Ward D."/>
            <person name="Feldgarden M."/>
            <person name="Gevers D."/>
            <person name="Izard J."/>
            <person name="Baranova O.V."/>
            <person name="Blanton J.M."/>
            <person name="Tanner A.C."/>
            <person name="Dewhirst F."/>
            <person name="Young S.K."/>
            <person name="Zeng Q."/>
            <person name="Gargeya S."/>
            <person name="Fitzgerald M."/>
            <person name="Haas B."/>
            <person name="Abouelleil A."/>
            <person name="Alvarado L."/>
            <person name="Arachchi H.M."/>
            <person name="Berlin A."/>
            <person name="Brown A."/>
            <person name="Chapman S.B."/>
            <person name="Chen Z."/>
            <person name="Dunbar C."/>
            <person name="Freedman E."/>
            <person name="Gearin G."/>
            <person name="Goldberg J."/>
            <person name="Griggs A."/>
            <person name="Gujja S."/>
            <person name="Heiman D."/>
            <person name="Howarth C."/>
            <person name="Larson L."/>
            <person name="Lui A."/>
            <person name="MacDonald P.J.P."/>
            <person name="Montmayeur A."/>
            <person name="Murphy C."/>
            <person name="Neiman D."/>
            <person name="Pearson M."/>
            <person name="Priest M."/>
            <person name="Roberts A."/>
            <person name="Saif S."/>
            <person name="Shea T."/>
            <person name="Shenoy N."/>
            <person name="Sisk P."/>
            <person name="Stolte C."/>
            <person name="Sykes S."/>
            <person name="Wortman J."/>
            <person name="Nusbaum C."/>
            <person name="Birren B."/>
        </authorList>
    </citation>
    <scope>NUCLEOTIDE SEQUENCE [LARGE SCALE GENOMIC DNA]</scope>
    <source>
        <strain evidence="8 9">ATCC 29453</strain>
    </source>
</reference>
<dbReference type="EMBL" id="ADCY02000028">
    <property type="protein sequence ID" value="EJZ50231.1"/>
    <property type="molecule type" value="Genomic_DNA"/>
</dbReference>
<evidence type="ECO:0000256" key="3">
    <source>
        <dbReference type="ARBA" id="ARBA00022578"/>
    </source>
</evidence>
<sequence length="333" mass="38563">MSSFFYHTAQTLLNQYTDRFPLLKITQLLDWQAIEQTLANHKVNYVRNNGGRPAYPLLPMFRAILLGQWHSLSDPELERSLVTRLDFIIFCQFPDEMNLPDHSTLNRFRNWLIKEGLADELYQQINQQLAHNQLKVEKAQTAIVDATIIQTAGGKLKKSIEINENEEVIQTPASKDKDARWTIKSKHWYLGYKLHARTDEEGFHVTLANASDVNNLETVLDKVEQGVKVYADKGYDSQSNREFLDKNQLVDGIMRKAHRKKPLMREDIERNKELAKIRYRVEQSFAILHRIFRCKRASYFGLEKVKGQMGLKVICLNLLKAANKLRLVAPIAA</sequence>
<dbReference type="GO" id="GO:0003677">
    <property type="term" value="F:DNA binding"/>
    <property type="evidence" value="ECO:0007669"/>
    <property type="project" value="UniProtKB-KW"/>
</dbReference>
<dbReference type="NCBIfam" id="NF033581">
    <property type="entry name" value="transpos_IS5_4"/>
    <property type="match status" value="1"/>
</dbReference>
<comment type="similarity">
    <text evidence="2">Belongs to the transposase 11 family.</text>
</comment>
<organism evidence="8 9">
    <name type="scientific">Simonsiella muelleri ATCC 29453</name>
    <dbReference type="NCBI Taxonomy" id="641147"/>
    <lineage>
        <taxon>Bacteria</taxon>
        <taxon>Pseudomonadati</taxon>
        <taxon>Pseudomonadota</taxon>
        <taxon>Betaproteobacteria</taxon>
        <taxon>Neisseriales</taxon>
        <taxon>Neisseriaceae</taxon>
        <taxon>Simonsiella</taxon>
    </lineage>
</organism>
<feature type="domain" description="Transposase IS4-like" evidence="6">
    <location>
        <begin position="140"/>
        <end position="318"/>
    </location>
</feature>
<dbReference type="Pfam" id="PF05598">
    <property type="entry name" value="DUF772"/>
    <property type="match status" value="1"/>
</dbReference>
<gene>
    <name evidence="8" type="ORF">HMPREF9021_02401</name>
</gene>
<dbReference type="InterPro" id="IPR008490">
    <property type="entry name" value="Transposase_InsH_N"/>
</dbReference>
<keyword evidence="5" id="KW-0233">DNA recombination</keyword>
<protein>
    <recommendedName>
        <fullName evidence="10">Transposase IS4-like domain-containing protein</fullName>
    </recommendedName>
</protein>
<dbReference type="PANTHER" id="PTHR35604:SF2">
    <property type="entry name" value="TRANSPOSASE INSH FOR INSERTION SEQUENCE ELEMENT IS5A-RELATED"/>
    <property type="match status" value="1"/>
</dbReference>
<proteinExistence type="inferred from homology"/>
<dbReference type="OrthoDB" id="8606860at2"/>
<dbReference type="Proteomes" id="UP000017813">
    <property type="component" value="Unassembled WGS sequence"/>
</dbReference>
<feature type="domain" description="Transposase InsH N-terminal" evidence="7">
    <location>
        <begin position="19"/>
        <end position="110"/>
    </location>
</feature>
<dbReference type="AlphaFoldDB" id="U6Q3W9"/>
<evidence type="ECO:0000256" key="1">
    <source>
        <dbReference type="ARBA" id="ARBA00003544"/>
    </source>
</evidence>
<keyword evidence="3" id="KW-0815">Transposition</keyword>
<dbReference type="Pfam" id="PF01609">
    <property type="entry name" value="DDE_Tnp_1"/>
    <property type="match status" value="1"/>
</dbReference>
<reference evidence="8 9" key="1">
    <citation type="submission" date="2010-03" db="EMBL/GenBank/DDBJ databases">
        <authorList>
            <consortium name="The Broad Institute Genome Sequencing Platform"/>
            <person name="Ward D."/>
            <person name="Earl A."/>
            <person name="Feldgarden M."/>
            <person name="Gevers D."/>
            <person name="Young S."/>
            <person name="Zeng Q."/>
            <person name="Koehrsen M."/>
            <person name="Alvarado L."/>
            <person name="Berlin A.M."/>
            <person name="Borenstein D."/>
            <person name="Chapman S.B."/>
            <person name="Chen Z."/>
            <person name="Engels R."/>
            <person name="Freedman E."/>
            <person name="Gellesch M."/>
            <person name="Goldberg J."/>
            <person name="Griggs A."/>
            <person name="Gujja S."/>
            <person name="Heilman E.R."/>
            <person name="Heiman D.I."/>
            <person name="Hepburn T.A."/>
            <person name="Howarth C."/>
            <person name="Jen D."/>
            <person name="Larson L."/>
            <person name="Mehta T."/>
            <person name="Park D."/>
            <person name="Pearson M."/>
            <person name="Richards J."/>
            <person name="Roberts A."/>
            <person name="Saif S."/>
            <person name="Shea T.D."/>
            <person name="Shenoy N."/>
            <person name="Sisk P."/>
            <person name="Stolte C."/>
            <person name="Sykes S.N."/>
            <person name="Walk T."/>
            <person name="White J."/>
            <person name="Yandava C."/>
            <person name="Izard J."/>
            <person name="Baranova O.V."/>
            <person name="Blanton J.M."/>
            <person name="Tanner A.C."/>
            <person name="Dewhirst F."/>
            <person name="Haas B."/>
            <person name="Nusbaum C."/>
            <person name="Birren B."/>
        </authorList>
    </citation>
    <scope>NUCLEOTIDE SEQUENCE [LARGE SCALE GENOMIC DNA]</scope>
    <source>
        <strain evidence="8 9">ATCC 29453</strain>
    </source>
</reference>
<dbReference type="PANTHER" id="PTHR35604">
    <property type="entry name" value="TRANSPOSASE INSH FOR INSERTION SEQUENCE ELEMENT IS5A-RELATED"/>
    <property type="match status" value="1"/>
</dbReference>
<evidence type="ECO:0008006" key="10">
    <source>
        <dbReference type="Google" id="ProtNLM"/>
    </source>
</evidence>
<dbReference type="KEGG" id="smur:BWP33_03905"/>
<dbReference type="InterPro" id="IPR047959">
    <property type="entry name" value="Transpos_IS5"/>
</dbReference>
<dbReference type="RefSeq" id="WP_002641862.1">
    <property type="nucleotide sequence ID" value="NZ_CP019448.1"/>
</dbReference>
<dbReference type="eggNOG" id="COG3039">
    <property type="taxonomic scope" value="Bacteria"/>
</dbReference>
<evidence type="ECO:0000256" key="4">
    <source>
        <dbReference type="ARBA" id="ARBA00023125"/>
    </source>
</evidence>